<accession>A0A094LQK5</accession>
<dbReference type="GO" id="GO:1902201">
    <property type="term" value="P:negative regulation of bacterial-type flagellum-dependent cell motility"/>
    <property type="evidence" value="ECO:0007669"/>
    <property type="project" value="TreeGrafter"/>
</dbReference>
<dbReference type="PANTHER" id="PTHR45138:SF9">
    <property type="entry name" value="DIGUANYLATE CYCLASE DGCM-RELATED"/>
    <property type="match status" value="1"/>
</dbReference>
<dbReference type="NCBIfam" id="TIGR00254">
    <property type="entry name" value="GGDEF"/>
    <property type="match status" value="1"/>
</dbReference>
<dbReference type="RefSeq" id="WP_037442617.1">
    <property type="nucleotide sequence ID" value="NZ_JPEO01000006.1"/>
</dbReference>
<dbReference type="EC" id="2.7.7.65" evidence="1"/>
<organism evidence="4 5">
    <name type="scientific">Shewanella mangrovi</name>
    <dbReference type="NCBI Taxonomy" id="1515746"/>
    <lineage>
        <taxon>Bacteria</taxon>
        <taxon>Pseudomonadati</taxon>
        <taxon>Pseudomonadota</taxon>
        <taxon>Gammaproteobacteria</taxon>
        <taxon>Alteromonadales</taxon>
        <taxon>Shewanellaceae</taxon>
        <taxon>Shewanella</taxon>
    </lineage>
</organism>
<dbReference type="InterPro" id="IPR050469">
    <property type="entry name" value="Diguanylate_Cyclase"/>
</dbReference>
<evidence type="ECO:0000313" key="4">
    <source>
        <dbReference type="EMBL" id="KFZ37453.1"/>
    </source>
</evidence>
<dbReference type="Gene3D" id="3.30.70.270">
    <property type="match status" value="1"/>
</dbReference>
<gene>
    <name evidence="4" type="ORF">HR45_10580</name>
</gene>
<comment type="caution">
    <text evidence="4">The sequence shown here is derived from an EMBL/GenBank/DDBJ whole genome shotgun (WGS) entry which is preliminary data.</text>
</comment>
<dbReference type="AlphaFoldDB" id="A0A094LQK5"/>
<dbReference type="PANTHER" id="PTHR45138">
    <property type="entry name" value="REGULATORY COMPONENTS OF SENSORY TRANSDUCTION SYSTEM"/>
    <property type="match status" value="1"/>
</dbReference>
<dbReference type="InterPro" id="IPR000160">
    <property type="entry name" value="GGDEF_dom"/>
</dbReference>
<proteinExistence type="predicted"/>
<dbReference type="SMART" id="SM00267">
    <property type="entry name" value="GGDEF"/>
    <property type="match status" value="1"/>
</dbReference>
<keyword evidence="5" id="KW-1185">Reference proteome</keyword>
<dbReference type="GO" id="GO:0052621">
    <property type="term" value="F:diguanylate cyclase activity"/>
    <property type="evidence" value="ECO:0007669"/>
    <property type="project" value="UniProtKB-EC"/>
</dbReference>
<dbReference type="InterPro" id="IPR029787">
    <property type="entry name" value="Nucleotide_cyclase"/>
</dbReference>
<evidence type="ECO:0000256" key="2">
    <source>
        <dbReference type="ARBA" id="ARBA00034247"/>
    </source>
</evidence>
<dbReference type="Proteomes" id="UP000029264">
    <property type="component" value="Unassembled WGS sequence"/>
</dbReference>
<reference evidence="4 5" key="1">
    <citation type="submission" date="2014-06" db="EMBL/GenBank/DDBJ databases">
        <title>Shewanella sp. YQH10.</title>
        <authorList>
            <person name="Liu Y."/>
            <person name="Zeng R."/>
        </authorList>
    </citation>
    <scope>NUCLEOTIDE SEQUENCE [LARGE SCALE GENOMIC DNA]</scope>
    <source>
        <strain evidence="4 5">YQH10</strain>
    </source>
</reference>
<dbReference type="InterPro" id="IPR043128">
    <property type="entry name" value="Rev_trsase/Diguanyl_cyclase"/>
</dbReference>
<dbReference type="OrthoDB" id="9812260at2"/>
<name>A0A094LQK5_9GAMM</name>
<evidence type="ECO:0000256" key="1">
    <source>
        <dbReference type="ARBA" id="ARBA00012528"/>
    </source>
</evidence>
<evidence type="ECO:0000259" key="3">
    <source>
        <dbReference type="PROSITE" id="PS50887"/>
    </source>
</evidence>
<dbReference type="SUPFAM" id="SSF55073">
    <property type="entry name" value="Nucleotide cyclase"/>
    <property type="match status" value="1"/>
</dbReference>
<dbReference type="Pfam" id="PF00990">
    <property type="entry name" value="GGDEF"/>
    <property type="match status" value="1"/>
</dbReference>
<dbReference type="STRING" id="1515746.HR45_10580"/>
<dbReference type="GO" id="GO:0043709">
    <property type="term" value="P:cell adhesion involved in single-species biofilm formation"/>
    <property type="evidence" value="ECO:0007669"/>
    <property type="project" value="TreeGrafter"/>
</dbReference>
<dbReference type="EMBL" id="JPEO01000006">
    <property type="protein sequence ID" value="KFZ37453.1"/>
    <property type="molecule type" value="Genomic_DNA"/>
</dbReference>
<feature type="domain" description="GGDEF" evidence="3">
    <location>
        <begin position="167"/>
        <end position="300"/>
    </location>
</feature>
<dbReference type="GO" id="GO:0005886">
    <property type="term" value="C:plasma membrane"/>
    <property type="evidence" value="ECO:0007669"/>
    <property type="project" value="TreeGrafter"/>
</dbReference>
<dbReference type="PROSITE" id="PS50887">
    <property type="entry name" value="GGDEF"/>
    <property type="match status" value="1"/>
</dbReference>
<evidence type="ECO:0000313" key="5">
    <source>
        <dbReference type="Proteomes" id="UP000029264"/>
    </source>
</evidence>
<dbReference type="CDD" id="cd01949">
    <property type="entry name" value="GGDEF"/>
    <property type="match status" value="1"/>
</dbReference>
<sequence length="301" mass="34438">MLSQAQVSQLLSLLPVPTFLLNAQGACLQRFGPQAASDCVDAFLPQDTIAKVYRAEKAQWLISQLQAALAANAPLEVEFSISQHDRLQPHPDSSDKRWFSANLQALDFSVHGENLVLLMLHDISHYQQQVQKWAFYDEVDLLSHLYSQRRMSKELSAHFSLYHRHHAPCSLVLFELDCFDELQQQCGHNLSDNIIELVGKICVSAIRQEDRAFRYHHNGFVILMPHTDTEHAWGLIDRLRKALHLQLLEMDLPQACTSISGGLSQFHHNDQRYMEVLNRADTGLLHAKELGRNRICLEHLH</sequence>
<protein>
    <recommendedName>
        <fullName evidence="1">diguanylate cyclase</fullName>
        <ecNumber evidence="1">2.7.7.65</ecNumber>
    </recommendedName>
</protein>
<comment type="catalytic activity">
    <reaction evidence="2">
        <text>2 GTP = 3',3'-c-di-GMP + 2 diphosphate</text>
        <dbReference type="Rhea" id="RHEA:24898"/>
        <dbReference type="ChEBI" id="CHEBI:33019"/>
        <dbReference type="ChEBI" id="CHEBI:37565"/>
        <dbReference type="ChEBI" id="CHEBI:58805"/>
        <dbReference type="EC" id="2.7.7.65"/>
    </reaction>
</comment>
<dbReference type="eggNOG" id="COG3706">
    <property type="taxonomic scope" value="Bacteria"/>
</dbReference>